<dbReference type="AlphaFoldDB" id="E6QKW6"/>
<dbReference type="EMBL" id="CABQ01000157">
    <property type="protein sequence ID" value="CBI07886.1"/>
    <property type="molecule type" value="Genomic_DNA"/>
</dbReference>
<dbReference type="Pfam" id="PF01042">
    <property type="entry name" value="Ribonuc_L-PSP"/>
    <property type="match status" value="1"/>
</dbReference>
<organism evidence="2">
    <name type="scientific">mine drainage metagenome</name>
    <dbReference type="NCBI Taxonomy" id="410659"/>
    <lineage>
        <taxon>unclassified sequences</taxon>
        <taxon>metagenomes</taxon>
        <taxon>ecological metagenomes</taxon>
    </lineage>
</organism>
<dbReference type="GO" id="GO:0019239">
    <property type="term" value="F:deaminase activity"/>
    <property type="evidence" value="ECO:0007669"/>
    <property type="project" value="TreeGrafter"/>
</dbReference>
<dbReference type="NCBIfam" id="TIGR00004">
    <property type="entry name" value="Rid family detoxifying hydrolase"/>
    <property type="match status" value="1"/>
</dbReference>
<sequence>MSVVKSILATPSAPAAIGPYSQAVRVGNLLFTSGQIPLDPATQQVVAGSITEQTSRVLENLKAIAEAAGSSLAEAVKATVYLKNFNDFAAMNAVYAAYFAPSGTEPPARTTVEVSRLPKDVLIEIDLIVRIP</sequence>
<dbReference type="Gene3D" id="3.30.1330.40">
    <property type="entry name" value="RutC-like"/>
    <property type="match status" value="1"/>
</dbReference>
<accession>E6QKW6</accession>
<dbReference type="PANTHER" id="PTHR11803">
    <property type="entry name" value="2-IMINOBUTANOATE/2-IMINOPROPANOATE DEAMINASE RIDA"/>
    <property type="match status" value="1"/>
</dbReference>
<proteinExistence type="inferred from homology"/>
<dbReference type="SUPFAM" id="SSF55298">
    <property type="entry name" value="YjgF-like"/>
    <property type="match status" value="1"/>
</dbReference>
<dbReference type="FunFam" id="3.30.1330.40:FF:000001">
    <property type="entry name" value="L-PSP family endoribonuclease"/>
    <property type="match status" value="1"/>
</dbReference>
<comment type="caution">
    <text evidence="2">The sequence shown here is derived from an EMBL/GenBank/DDBJ whole genome shotgun (WGS) entry which is preliminary data.</text>
</comment>
<name>E6QKW6_9ZZZZ</name>
<dbReference type="InterPro" id="IPR035959">
    <property type="entry name" value="RutC-like_sf"/>
</dbReference>
<evidence type="ECO:0000313" key="2">
    <source>
        <dbReference type="EMBL" id="CBI07886.1"/>
    </source>
</evidence>
<gene>
    <name evidence="2" type="primary">yjgF</name>
    <name evidence="2" type="ORF">CARN6_1292</name>
</gene>
<dbReference type="CDD" id="cd00448">
    <property type="entry name" value="YjgF_YER057c_UK114_family"/>
    <property type="match status" value="1"/>
</dbReference>
<evidence type="ECO:0000256" key="1">
    <source>
        <dbReference type="ARBA" id="ARBA00010552"/>
    </source>
</evidence>
<reference evidence="2" key="1">
    <citation type="submission" date="2009-10" db="EMBL/GenBank/DDBJ databases">
        <title>Diversity of trophic interactions inside an arsenic-rich microbial ecosystem.</title>
        <authorList>
            <person name="Bertin P.N."/>
            <person name="Heinrich-Salmeron A."/>
            <person name="Pelletier E."/>
            <person name="Goulhen-Chollet F."/>
            <person name="Arsene-Ploetze F."/>
            <person name="Gallien S."/>
            <person name="Calteau A."/>
            <person name="Vallenet D."/>
            <person name="Casiot C."/>
            <person name="Chane-Woon-Ming B."/>
            <person name="Giloteaux L."/>
            <person name="Barakat M."/>
            <person name="Bonnefoy V."/>
            <person name="Bruneel O."/>
            <person name="Chandler M."/>
            <person name="Cleiss J."/>
            <person name="Duran R."/>
            <person name="Elbaz-Poulichet F."/>
            <person name="Fonknechten N."/>
            <person name="Lauga B."/>
            <person name="Mornico D."/>
            <person name="Ortet P."/>
            <person name="Schaeffer C."/>
            <person name="Siguier P."/>
            <person name="Alexander Thil Smith A."/>
            <person name="Van Dorsselaer A."/>
            <person name="Weissenbach J."/>
            <person name="Medigue C."/>
            <person name="Le Paslier D."/>
        </authorList>
    </citation>
    <scope>NUCLEOTIDE SEQUENCE</scope>
</reference>
<dbReference type="InterPro" id="IPR006056">
    <property type="entry name" value="RidA"/>
</dbReference>
<comment type="similarity">
    <text evidence="1">Belongs to the RutC family.</text>
</comment>
<dbReference type="GO" id="GO:0005829">
    <property type="term" value="C:cytosol"/>
    <property type="evidence" value="ECO:0007669"/>
    <property type="project" value="TreeGrafter"/>
</dbReference>
<dbReference type="InterPro" id="IPR006175">
    <property type="entry name" value="YjgF/YER057c/UK114"/>
</dbReference>
<protein>
    <submittedName>
        <fullName evidence="2">Ketoacid-binding protein</fullName>
    </submittedName>
</protein>
<dbReference type="PANTHER" id="PTHR11803:SF39">
    <property type="entry name" value="2-IMINOBUTANOATE_2-IMINOPROPANOATE DEAMINASE"/>
    <property type="match status" value="1"/>
</dbReference>